<evidence type="ECO:0000313" key="2">
    <source>
        <dbReference type="EMBL" id="QHT22763.1"/>
    </source>
</evidence>
<dbReference type="Gene3D" id="2.60.40.10">
    <property type="entry name" value="Immunoglobulins"/>
    <property type="match status" value="1"/>
</dbReference>
<dbReference type="SUPFAM" id="SSF81296">
    <property type="entry name" value="E set domains"/>
    <property type="match status" value="1"/>
</dbReference>
<dbReference type="EMBL" id="MN739720">
    <property type="protein sequence ID" value="QHT22763.1"/>
    <property type="molecule type" value="Genomic_DNA"/>
</dbReference>
<dbReference type="InterPro" id="IPR014756">
    <property type="entry name" value="Ig_E-set"/>
</dbReference>
<reference evidence="2" key="1">
    <citation type="journal article" date="2020" name="Nature">
        <title>Giant virus diversity and host interactions through global metagenomics.</title>
        <authorList>
            <person name="Schulz F."/>
            <person name="Roux S."/>
            <person name="Paez-Espino D."/>
            <person name="Jungbluth S."/>
            <person name="Walsh D.A."/>
            <person name="Denef V.J."/>
            <person name="McMahon K.D."/>
            <person name="Konstantinidis K.T."/>
            <person name="Eloe-Fadrosh E.A."/>
            <person name="Kyrpides N.C."/>
            <person name="Woyke T."/>
        </authorList>
    </citation>
    <scope>NUCLEOTIDE SEQUENCE</scope>
    <source>
        <strain evidence="2">GVMAG-M-3300023179-114</strain>
    </source>
</reference>
<dbReference type="InterPro" id="IPR002909">
    <property type="entry name" value="IPT_dom"/>
</dbReference>
<dbReference type="AlphaFoldDB" id="A0A6C0E2L5"/>
<feature type="domain" description="IPT/TIG" evidence="1">
    <location>
        <begin position="26"/>
        <end position="100"/>
    </location>
</feature>
<dbReference type="Pfam" id="PF01833">
    <property type="entry name" value="TIG"/>
    <property type="match status" value="1"/>
</dbReference>
<name>A0A6C0E2L5_9ZZZZ</name>
<evidence type="ECO:0000259" key="1">
    <source>
        <dbReference type="Pfam" id="PF01833"/>
    </source>
</evidence>
<proteinExistence type="predicted"/>
<protein>
    <recommendedName>
        <fullName evidence="1">IPT/TIG domain-containing protein</fullName>
    </recommendedName>
</protein>
<organism evidence="2">
    <name type="scientific">viral metagenome</name>
    <dbReference type="NCBI Taxonomy" id="1070528"/>
    <lineage>
        <taxon>unclassified sequences</taxon>
        <taxon>metagenomes</taxon>
        <taxon>organismal metagenomes</taxon>
    </lineage>
</organism>
<accession>A0A6C0E2L5</accession>
<dbReference type="InterPro" id="IPR013783">
    <property type="entry name" value="Ig-like_fold"/>
</dbReference>
<sequence length="106" mass="12120">MNFSLNNKTGTKRCNKFTNTSPAPVPFIYSVYSVNKPYRGGLYLIIIGINFRDYSVVKFENLVLPVIFYSSESVMVRIPETISSSISYTVQLVNGYYESNIVYYTL</sequence>